<sequence length="1319" mass="148887">MKQSTLALFHLLVFFGGFSSCRIWNIHQDQETQKRELSSSRPTHNIKDQNGETAFGYQAAQDKASPEPGLSLKNATRSLRFKRAGGDSDVIMIDDDGIDLDILPNLNPQEKELVRESYKTGADLLSKEEEGLQNPVHKDPDLDWHKLDKSVVIRRNIRGLPQSVIKIFKDLGQEFLAEDVGTYTAVFRSVLKDDGTADYDSTVLRTYISREYGHMFFPWPGELPAGAQYHDWIYQCWVRGSHDVTDGLHSDIPHPLKYITIGGITGEETLAILQAVGKEWIGRDLSQDESVIFITREDIDLSLAKSSPKSVSYFIFTLFNILSGTREISPTIKMLSTFPNEFDWHRISAIGFSVEDDGTANLLLKLEPSTESQYAEVDPAKYRVVLQPLGLALQMGGSSSLIKHPAQPDIQRTSYGWQDGESNDPGSTFFRSAVQYEDVSYRFAISGREKHIVFEGFLTGAAAAPVLQDYVEKEVDKEMHHVLYSAWLGTAGQVSLLEITFASIHPQSRNKIKEIKDKQRPAGITAAEWDRRIAVFEDLQRDFNEVLQIFVETREGRVLDKLIRKYGDNLAISKISRLEVGIYTAPGFKKRKGKPFILVGFRRLLKTDLQKGLRVELSGSEDDPVDPSTQSWKSDIPNWLFLSDSPESTQELSIQTIQLGVYANSVAEIEARFLGMQPFSRAYSSESLALLVSRYIFEYQKDTSPPESVKNQCAYLLNSQEIGATMYRDDPKESRYRNLRDFFSKKTQTQLRYLAEKNRQSSYDQVTVRSSPAVGGNTNKGDIASYGLVLNLDLGFVIVTLRPKTIDGHVMELENAVYAAWHSLYTTSDYDYRNPRDRELGSAVSWLDLQHACSHGPRYFFIHDISYPTRLIIEEIYKRRSMQKSEVLILSEPNILSQGISRYSAYRRLGKHSNTRSDLEYMQDLFAVLGSPDLIGISRLATKYFGTKHMFCRTAVKHIVVTWSSSPDFEESRPELFVSLRELTHFAALKNAQATWESKGVNIRRLIEPAILGRTTSILETLYIQAPKNADSGFKENLWDVLELDPIARCPTRSIQLFDSSQLRESSSVLGQWRDKTEHEPHIQFNVKSRIKDINYRFLIYQKRSGKGSSRLLSGSAGYGHLIGQAFPIVAGLENQAAEELSEAYLRAWGAGLQKFPPTAGKNLLPSLVTFLGLTPETQSIIKLLWSALVPTQGTSGEHLDLKIRVTIRYRVDKLAGTENTESDKFWQNRSGHFHRLAFEVLMGLPEILGLSHSLRGYDGNTGRDQRRIQTVYCESSTDDSGGIQCILRVARTRPPTQDGGADIDEGDDEDDEDDDNDA</sequence>
<dbReference type="OrthoDB" id="5341221at2759"/>
<dbReference type="Proteomes" id="UP000472727">
    <property type="component" value="Unassembled WGS sequence"/>
</dbReference>
<dbReference type="EMBL" id="WIWT01000040">
    <property type="protein sequence ID" value="KAF3209943.1"/>
    <property type="molecule type" value="Genomic_DNA"/>
</dbReference>
<evidence type="ECO:0000313" key="5">
    <source>
        <dbReference type="Proteomes" id="UP000472727"/>
    </source>
</evidence>
<feature type="compositionally biased region" description="Acidic residues" evidence="1">
    <location>
        <begin position="1302"/>
        <end position="1319"/>
    </location>
</feature>
<dbReference type="EMBL" id="WIWS01000015">
    <property type="protein sequence ID" value="KAF3225365.1"/>
    <property type="molecule type" value="Genomic_DNA"/>
</dbReference>
<keyword evidence="2" id="KW-0732">Signal</keyword>
<dbReference type="Proteomes" id="UP000614610">
    <property type="component" value="Unassembled WGS sequence"/>
</dbReference>
<evidence type="ECO:0000256" key="1">
    <source>
        <dbReference type="SAM" id="MobiDB-lite"/>
    </source>
</evidence>
<feature type="signal peptide" evidence="2">
    <location>
        <begin position="1"/>
        <end position="20"/>
    </location>
</feature>
<reference evidence="4 5" key="1">
    <citation type="submission" date="2019-06" db="EMBL/GenBank/DDBJ databases">
        <authorList>
            <person name="Palmer J.M."/>
        </authorList>
    </citation>
    <scope>NUCLEOTIDE SEQUENCE [LARGE SCALE GENOMIC DNA]</scope>
    <source>
        <strain evidence="4 5">TWF106</strain>
        <strain evidence="3">TWF679</strain>
    </source>
</reference>
<dbReference type="PROSITE" id="PS51257">
    <property type="entry name" value="PROKAR_LIPOPROTEIN"/>
    <property type="match status" value="1"/>
</dbReference>
<comment type="caution">
    <text evidence="4">The sequence shown here is derived from an EMBL/GenBank/DDBJ whole genome shotgun (WGS) entry which is preliminary data.</text>
</comment>
<accession>A0A7C8QU81</accession>
<feature type="region of interest" description="Disordered" evidence="1">
    <location>
        <begin position="1291"/>
        <end position="1319"/>
    </location>
</feature>
<proteinExistence type="predicted"/>
<name>A0A7C8QU81_ORBOL</name>
<organism evidence="4 5">
    <name type="scientific">Orbilia oligospora</name>
    <name type="common">Nematode-trapping fungus</name>
    <name type="synonym">Arthrobotrys oligospora</name>
    <dbReference type="NCBI Taxonomy" id="2813651"/>
    <lineage>
        <taxon>Eukaryota</taxon>
        <taxon>Fungi</taxon>
        <taxon>Dikarya</taxon>
        <taxon>Ascomycota</taxon>
        <taxon>Pezizomycotina</taxon>
        <taxon>Orbiliomycetes</taxon>
        <taxon>Orbiliales</taxon>
        <taxon>Orbiliaceae</taxon>
        <taxon>Orbilia</taxon>
    </lineage>
</organism>
<gene>
    <name evidence="4" type="ORF">TWF106_002504</name>
    <name evidence="3" type="ORF">TWF679_007167</name>
</gene>
<evidence type="ECO:0000256" key="2">
    <source>
        <dbReference type="SAM" id="SignalP"/>
    </source>
</evidence>
<protein>
    <submittedName>
        <fullName evidence="4">Uncharacterized protein</fullName>
    </submittedName>
</protein>
<evidence type="ECO:0000313" key="3">
    <source>
        <dbReference type="EMBL" id="KAF3209943.1"/>
    </source>
</evidence>
<feature type="chain" id="PRO_5036200984" evidence="2">
    <location>
        <begin position="21"/>
        <end position="1319"/>
    </location>
</feature>
<evidence type="ECO:0000313" key="4">
    <source>
        <dbReference type="EMBL" id="KAF3225365.1"/>
    </source>
</evidence>